<evidence type="ECO:0000313" key="1">
    <source>
        <dbReference type="EMBL" id="KAK8513580.1"/>
    </source>
</evidence>
<evidence type="ECO:0000313" key="2">
    <source>
        <dbReference type="Proteomes" id="UP001472677"/>
    </source>
</evidence>
<reference evidence="1 2" key="1">
    <citation type="journal article" date="2024" name="G3 (Bethesda)">
        <title>Genome assembly of Hibiscus sabdariffa L. provides insights into metabolisms of medicinal natural products.</title>
        <authorList>
            <person name="Kim T."/>
        </authorList>
    </citation>
    <scope>NUCLEOTIDE SEQUENCE [LARGE SCALE GENOMIC DNA]</scope>
    <source>
        <strain evidence="1">TK-2024</strain>
        <tissue evidence="1">Old leaves</tissue>
    </source>
</reference>
<proteinExistence type="predicted"/>
<keyword evidence="2" id="KW-1185">Reference proteome</keyword>
<comment type="caution">
    <text evidence="1">The sequence shown here is derived from an EMBL/GenBank/DDBJ whole genome shotgun (WGS) entry which is preliminary data.</text>
</comment>
<sequence>MVLSSPLLKRLSFKEEPMSCSWNWHTQVRHPGLIVLWGFQASKGDIDDATVLNNSYQFTGLIKLLEVNLLV</sequence>
<organism evidence="1 2">
    <name type="scientific">Hibiscus sabdariffa</name>
    <name type="common">roselle</name>
    <dbReference type="NCBI Taxonomy" id="183260"/>
    <lineage>
        <taxon>Eukaryota</taxon>
        <taxon>Viridiplantae</taxon>
        <taxon>Streptophyta</taxon>
        <taxon>Embryophyta</taxon>
        <taxon>Tracheophyta</taxon>
        <taxon>Spermatophyta</taxon>
        <taxon>Magnoliopsida</taxon>
        <taxon>eudicotyledons</taxon>
        <taxon>Gunneridae</taxon>
        <taxon>Pentapetalae</taxon>
        <taxon>rosids</taxon>
        <taxon>malvids</taxon>
        <taxon>Malvales</taxon>
        <taxon>Malvaceae</taxon>
        <taxon>Malvoideae</taxon>
        <taxon>Hibiscus</taxon>
    </lineage>
</organism>
<accession>A0ABR2C3Z5</accession>
<dbReference type="Proteomes" id="UP001472677">
    <property type="component" value="Unassembled WGS sequence"/>
</dbReference>
<protein>
    <submittedName>
        <fullName evidence="1">Uncharacterized protein</fullName>
    </submittedName>
</protein>
<gene>
    <name evidence="1" type="ORF">V6N12_052758</name>
</gene>
<name>A0ABR2C3Z5_9ROSI</name>
<dbReference type="EMBL" id="JBBPBM010000069">
    <property type="protein sequence ID" value="KAK8513580.1"/>
    <property type="molecule type" value="Genomic_DNA"/>
</dbReference>